<dbReference type="AlphaFoldDB" id="A0A2S5TFR2"/>
<comment type="caution">
    <text evidence="3">The sequence shown here is derived from an EMBL/GenBank/DDBJ whole genome shotgun (WGS) entry which is preliminary data.</text>
</comment>
<sequence>MPTTPRRLALLLLALLALPALAAPDGARWECRTRDSAGDCIGLSTYTQPDGTRLSGLRSKLDGKPGWHGLLVRYQPNGERSECMADAEGRCQVPVRAAPPDNRRDVVRPLPVAAAAKGRPQPADAGGERLECERDARGACNGAATLWFRSGGRLQGRLVPGDRGPVWQGRLVRHYPGGDREECDTAPSGACEGETTYTYADGTRLQGRKVLRDEQSRWTGEVVQIFTSGKRMRCDAGRERLCEEDTQIPVDERGKPLGRIPRSMARR</sequence>
<evidence type="ECO:0000256" key="2">
    <source>
        <dbReference type="SAM" id="SignalP"/>
    </source>
</evidence>
<feature type="signal peptide" evidence="2">
    <location>
        <begin position="1"/>
        <end position="22"/>
    </location>
</feature>
<feature type="region of interest" description="Disordered" evidence="1">
    <location>
        <begin position="245"/>
        <end position="267"/>
    </location>
</feature>
<reference evidence="3 4" key="1">
    <citation type="submission" date="2018-02" db="EMBL/GenBank/DDBJ databases">
        <title>Genome sequencing of Solimonas sp. HR-BB.</title>
        <authorList>
            <person name="Lee Y."/>
            <person name="Jeon C.O."/>
        </authorList>
    </citation>
    <scope>NUCLEOTIDE SEQUENCE [LARGE SCALE GENOMIC DNA]</scope>
    <source>
        <strain evidence="3 4">HR-BB</strain>
    </source>
</reference>
<name>A0A2S5TFR2_9GAMM</name>
<evidence type="ECO:0000313" key="3">
    <source>
        <dbReference type="EMBL" id="PPE73833.1"/>
    </source>
</evidence>
<organism evidence="3 4">
    <name type="scientific">Solimonas fluminis</name>
    <dbReference type="NCBI Taxonomy" id="2086571"/>
    <lineage>
        <taxon>Bacteria</taxon>
        <taxon>Pseudomonadati</taxon>
        <taxon>Pseudomonadota</taxon>
        <taxon>Gammaproteobacteria</taxon>
        <taxon>Nevskiales</taxon>
        <taxon>Nevskiaceae</taxon>
        <taxon>Solimonas</taxon>
    </lineage>
</organism>
<proteinExistence type="predicted"/>
<feature type="chain" id="PRO_5015546535" evidence="2">
    <location>
        <begin position="23"/>
        <end position="267"/>
    </location>
</feature>
<keyword evidence="2" id="KW-0732">Signal</keyword>
<accession>A0A2S5TFR2</accession>
<dbReference type="OrthoDB" id="3034572at2"/>
<evidence type="ECO:0000256" key="1">
    <source>
        <dbReference type="SAM" id="MobiDB-lite"/>
    </source>
</evidence>
<dbReference type="Proteomes" id="UP000238220">
    <property type="component" value="Unassembled WGS sequence"/>
</dbReference>
<dbReference type="RefSeq" id="WP_104230348.1">
    <property type="nucleotide sequence ID" value="NZ_PSNW01000005.1"/>
</dbReference>
<evidence type="ECO:0000313" key="4">
    <source>
        <dbReference type="Proteomes" id="UP000238220"/>
    </source>
</evidence>
<dbReference type="EMBL" id="PSNW01000005">
    <property type="protein sequence ID" value="PPE73833.1"/>
    <property type="molecule type" value="Genomic_DNA"/>
</dbReference>
<keyword evidence="4" id="KW-1185">Reference proteome</keyword>
<protein>
    <submittedName>
        <fullName evidence="3">Uncharacterized protein</fullName>
    </submittedName>
</protein>
<gene>
    <name evidence="3" type="ORF">C3942_10530</name>
</gene>